<keyword evidence="8" id="KW-0325">Glycoprotein</keyword>
<dbReference type="KEGG" id="tnl:113493381"/>
<keyword evidence="4 9" id="KW-0349">Heme</keyword>
<dbReference type="CTD" id="42131"/>
<feature type="signal peptide" evidence="10">
    <location>
        <begin position="1"/>
        <end position="26"/>
    </location>
</feature>
<reference evidence="12" key="1">
    <citation type="submission" date="2025-08" db="UniProtKB">
        <authorList>
            <consortium name="RefSeq"/>
        </authorList>
    </citation>
    <scope>IDENTIFICATION</scope>
</reference>
<dbReference type="PANTHER" id="PTHR11475">
    <property type="entry name" value="OXIDASE/PEROXIDASE"/>
    <property type="match status" value="1"/>
</dbReference>
<evidence type="ECO:0000256" key="5">
    <source>
        <dbReference type="ARBA" id="ARBA00022729"/>
    </source>
</evidence>
<dbReference type="InParanoid" id="A0A7E5VFT0"/>
<dbReference type="CDD" id="cd09823">
    <property type="entry name" value="peroxinectin_like"/>
    <property type="match status" value="1"/>
</dbReference>
<feature type="chain" id="PRO_5028904844" evidence="10">
    <location>
        <begin position="27"/>
        <end position="781"/>
    </location>
</feature>
<keyword evidence="5 10" id="KW-0732">Signal</keyword>
<evidence type="ECO:0000256" key="4">
    <source>
        <dbReference type="ARBA" id="ARBA00022617"/>
    </source>
</evidence>
<dbReference type="AlphaFoldDB" id="A0A7E5VFT0"/>
<dbReference type="Pfam" id="PF03098">
    <property type="entry name" value="An_peroxidase"/>
    <property type="match status" value="1"/>
</dbReference>
<accession>A0A7E5VFT0</accession>
<dbReference type="PRINTS" id="PR00457">
    <property type="entry name" value="ANPEROXIDASE"/>
</dbReference>
<evidence type="ECO:0000256" key="6">
    <source>
        <dbReference type="ARBA" id="ARBA00023002"/>
    </source>
</evidence>
<evidence type="ECO:0000256" key="2">
    <source>
        <dbReference type="ARBA" id="ARBA00022525"/>
    </source>
</evidence>
<dbReference type="FunFam" id="1.10.640.10:FF:000003">
    <property type="entry name" value="chorion peroxidase"/>
    <property type="match status" value="1"/>
</dbReference>
<dbReference type="Gene3D" id="1.10.640.10">
    <property type="entry name" value="Haem peroxidase domain superfamily, animal type"/>
    <property type="match status" value="1"/>
</dbReference>
<evidence type="ECO:0000256" key="7">
    <source>
        <dbReference type="ARBA" id="ARBA00023004"/>
    </source>
</evidence>
<keyword evidence="11" id="KW-1185">Reference proteome</keyword>
<dbReference type="GO" id="GO:0046872">
    <property type="term" value="F:metal ion binding"/>
    <property type="evidence" value="ECO:0007669"/>
    <property type="project" value="UniProtKB-KW"/>
</dbReference>
<name>A0A7E5VFT0_TRINI</name>
<dbReference type="GO" id="GO:0006979">
    <property type="term" value="P:response to oxidative stress"/>
    <property type="evidence" value="ECO:0007669"/>
    <property type="project" value="InterPro"/>
</dbReference>
<dbReference type="GO" id="GO:0020037">
    <property type="term" value="F:heme binding"/>
    <property type="evidence" value="ECO:0007669"/>
    <property type="project" value="InterPro"/>
</dbReference>
<dbReference type="PANTHER" id="PTHR11475:SF4">
    <property type="entry name" value="CHORION PEROXIDASE"/>
    <property type="match status" value="1"/>
</dbReference>
<keyword evidence="9" id="KW-0479">Metal-binding</keyword>
<keyword evidence="2" id="KW-0964">Secreted</keyword>
<dbReference type="SUPFAM" id="SSF48113">
    <property type="entry name" value="Heme-dependent peroxidases"/>
    <property type="match status" value="1"/>
</dbReference>
<dbReference type="InterPro" id="IPR037120">
    <property type="entry name" value="Haem_peroxidase_sf_animal"/>
</dbReference>
<evidence type="ECO:0000313" key="12">
    <source>
        <dbReference type="RefSeq" id="XP_026727140.1"/>
    </source>
</evidence>
<dbReference type="RefSeq" id="XP_026727140.1">
    <property type="nucleotide sequence ID" value="XM_026871339.1"/>
</dbReference>
<dbReference type="GO" id="GO:0004601">
    <property type="term" value="F:peroxidase activity"/>
    <property type="evidence" value="ECO:0007669"/>
    <property type="project" value="UniProtKB-KW"/>
</dbReference>
<dbReference type="OrthoDB" id="823504at2759"/>
<sequence>MNSYNFILRLFVYVVVVCPVIVCAHAQTEKSFVSLDHAHTHNKIPPCATCPRHGRCVPKVQCPAHLRPGSYNPLCELDGAVGVCCFTGLGHAAESDHISRSSASISAEDIKSSHSLSEKKLAHCMSKANKLLEHSAYTVLNTTHPSYGHHLSVATLDKRAATLGRGGLLNLFAAQELKARQAISDEDLELGLTGHTDSPYCPPQPTCTAPSRYRSVGGECNNPLHSTWGAVHTGYERLLPPDYSDGTWAMRTAMSGLPLPSARTVSSTLLLDGTFPSRTHNLMFMQFGQFIAHDTSAGVVFTNNQDEAISCCFNNGEDILSPELQHFACAPITVAPDDQFFGTFGHKCINFVRTQIAPADDCTVGYAKQMNGATHYPDLSHLYGSSQQKLSSLRAADALLKTFNDYGRELPPLTKRKECMTVKEGAACFESGDHHGNQIISLTVLHTIFTREHNRIARALYKINPFWDEDRVFWETRRILQAVYQHIIYNEWLPSLLGPQILKTFGLYPSAGYSSAYDPHVNPALSAEFSTAAMRFGHSVVDGRVMIPSPKMGGVYETISIPEVMFQPSRMRLRHFLDRLLIGLTTQPMQTVDPFVTEGLTRYMFHGGNPYGVDLASVNIQRGRDHGVRSYNHYRQLIGLPPYLEFQHFAPSAAQRLAQVYERPEDIDLWVGGLLEEPVDGGLVGPTFANIIADQFNRLKRGDRYFYEHGPDVNPGGFTPSQLEEIKKVTLSRLICDNNDGIELTSQPPNAFLRADLPGNEPVPCDSPRILSMDLNLFREN</sequence>
<evidence type="ECO:0000256" key="8">
    <source>
        <dbReference type="ARBA" id="ARBA00023180"/>
    </source>
</evidence>
<proteinExistence type="predicted"/>
<dbReference type="InterPro" id="IPR010255">
    <property type="entry name" value="Haem_peroxidase_sf"/>
</dbReference>
<feature type="binding site" description="axial binding residue" evidence="9">
    <location>
        <position position="538"/>
    </location>
    <ligand>
        <name>heme b</name>
        <dbReference type="ChEBI" id="CHEBI:60344"/>
    </ligand>
    <ligandPart>
        <name>Fe</name>
        <dbReference type="ChEBI" id="CHEBI:18248"/>
    </ligandPart>
</feature>
<dbReference type="GO" id="GO:0022412">
    <property type="term" value="P:cellular process involved in reproduction in multicellular organism"/>
    <property type="evidence" value="ECO:0007669"/>
    <property type="project" value="UniProtKB-ARBA"/>
</dbReference>
<gene>
    <name evidence="12" type="primary">LOC113493381</name>
</gene>
<evidence type="ECO:0000256" key="1">
    <source>
        <dbReference type="ARBA" id="ARBA00004613"/>
    </source>
</evidence>
<evidence type="ECO:0000256" key="3">
    <source>
        <dbReference type="ARBA" id="ARBA00022559"/>
    </source>
</evidence>
<keyword evidence="6" id="KW-0560">Oxidoreductase</keyword>
<keyword evidence="3" id="KW-0575">Peroxidase</keyword>
<dbReference type="GeneID" id="113493381"/>
<organism evidence="11 12">
    <name type="scientific">Trichoplusia ni</name>
    <name type="common">Cabbage looper</name>
    <dbReference type="NCBI Taxonomy" id="7111"/>
    <lineage>
        <taxon>Eukaryota</taxon>
        <taxon>Metazoa</taxon>
        <taxon>Ecdysozoa</taxon>
        <taxon>Arthropoda</taxon>
        <taxon>Hexapoda</taxon>
        <taxon>Insecta</taxon>
        <taxon>Pterygota</taxon>
        <taxon>Neoptera</taxon>
        <taxon>Endopterygota</taxon>
        <taxon>Lepidoptera</taxon>
        <taxon>Glossata</taxon>
        <taxon>Ditrysia</taxon>
        <taxon>Noctuoidea</taxon>
        <taxon>Noctuidae</taxon>
        <taxon>Plusiinae</taxon>
        <taxon>Trichoplusia</taxon>
    </lineage>
</organism>
<evidence type="ECO:0000256" key="9">
    <source>
        <dbReference type="PIRSR" id="PIRSR619791-2"/>
    </source>
</evidence>
<evidence type="ECO:0000313" key="11">
    <source>
        <dbReference type="Proteomes" id="UP000322000"/>
    </source>
</evidence>
<evidence type="ECO:0000256" key="10">
    <source>
        <dbReference type="SAM" id="SignalP"/>
    </source>
</evidence>
<keyword evidence="7 9" id="KW-0408">Iron</keyword>
<protein>
    <submittedName>
        <fullName evidence="12">Chorion peroxidase-like</fullName>
    </submittedName>
</protein>
<comment type="subcellular location">
    <subcellularLocation>
        <location evidence="1">Secreted</location>
    </subcellularLocation>
</comment>
<dbReference type="Proteomes" id="UP000322000">
    <property type="component" value="Chromosome 4"/>
</dbReference>
<dbReference type="InterPro" id="IPR019791">
    <property type="entry name" value="Haem_peroxidase_animal"/>
</dbReference>
<dbReference type="PROSITE" id="PS50292">
    <property type="entry name" value="PEROXIDASE_3"/>
    <property type="match status" value="1"/>
</dbReference>
<dbReference type="FunCoup" id="A0A7E5VFT0">
    <property type="interactions" value="28"/>
</dbReference>
<dbReference type="GO" id="GO:0005576">
    <property type="term" value="C:extracellular region"/>
    <property type="evidence" value="ECO:0007669"/>
    <property type="project" value="UniProtKB-SubCell"/>
</dbReference>